<gene>
    <name evidence="2" type="ORF">GSMUA_337920.1</name>
</gene>
<dbReference type="EnsemblPlants" id="Ma08_t04200.1">
    <property type="protein sequence ID" value="Ma08_p04200.1"/>
    <property type="gene ID" value="Ma08_g04200"/>
</dbReference>
<dbReference type="Proteomes" id="UP000012960">
    <property type="component" value="Unplaced"/>
</dbReference>
<proteinExistence type="predicted"/>
<feature type="compositionally biased region" description="Polar residues" evidence="1">
    <location>
        <begin position="58"/>
        <end position="68"/>
    </location>
</feature>
<evidence type="ECO:0000313" key="2">
    <source>
        <dbReference type="EMBL" id="CAG1830538.1"/>
    </source>
</evidence>
<feature type="compositionally biased region" description="Low complexity" evidence="1">
    <location>
        <begin position="196"/>
        <end position="213"/>
    </location>
</feature>
<dbReference type="AlphaFoldDB" id="A0A804K2Q8"/>
<reference evidence="3" key="2">
    <citation type="submission" date="2021-05" db="UniProtKB">
        <authorList>
            <consortium name="EnsemblPlants"/>
        </authorList>
    </citation>
    <scope>IDENTIFICATION</scope>
    <source>
        <strain evidence="3">subsp. malaccensis</strain>
    </source>
</reference>
<reference evidence="2" key="1">
    <citation type="submission" date="2021-03" db="EMBL/GenBank/DDBJ databases">
        <authorList>
            <consortium name="Genoscope - CEA"/>
            <person name="William W."/>
        </authorList>
    </citation>
    <scope>NUCLEOTIDE SEQUENCE</scope>
    <source>
        <strain evidence="2">Doubled-haploid Pahang</strain>
    </source>
</reference>
<accession>A0A804K2Q8</accession>
<keyword evidence="4" id="KW-1185">Reference proteome</keyword>
<dbReference type="Gramene" id="Ma08_t04200.1">
    <property type="protein sequence ID" value="Ma08_p04200.1"/>
    <property type="gene ID" value="Ma08_g04200"/>
</dbReference>
<feature type="region of interest" description="Disordered" evidence="1">
    <location>
        <begin position="50"/>
        <end position="80"/>
    </location>
</feature>
<dbReference type="InParanoid" id="A0A804K2Q8"/>
<dbReference type="EMBL" id="HG996472">
    <property type="protein sequence ID" value="CAG1830538.1"/>
    <property type="molecule type" value="Genomic_DNA"/>
</dbReference>
<evidence type="ECO:0000313" key="3">
    <source>
        <dbReference type="EnsemblPlants" id="Ma08_p04200.1"/>
    </source>
</evidence>
<protein>
    <submittedName>
        <fullName evidence="2">(wild Malaysian banana) hypothetical protein</fullName>
    </submittedName>
</protein>
<evidence type="ECO:0000313" key="4">
    <source>
        <dbReference type="Proteomes" id="UP000012960"/>
    </source>
</evidence>
<organism evidence="3 4">
    <name type="scientific">Musa acuminata subsp. malaccensis</name>
    <name type="common">Wild banana</name>
    <name type="synonym">Musa malaccensis</name>
    <dbReference type="NCBI Taxonomy" id="214687"/>
    <lineage>
        <taxon>Eukaryota</taxon>
        <taxon>Viridiplantae</taxon>
        <taxon>Streptophyta</taxon>
        <taxon>Embryophyta</taxon>
        <taxon>Tracheophyta</taxon>
        <taxon>Spermatophyta</taxon>
        <taxon>Magnoliopsida</taxon>
        <taxon>Liliopsida</taxon>
        <taxon>Zingiberales</taxon>
        <taxon>Musaceae</taxon>
        <taxon>Musa</taxon>
    </lineage>
</organism>
<feature type="region of interest" description="Disordered" evidence="1">
    <location>
        <begin position="193"/>
        <end position="213"/>
    </location>
</feature>
<evidence type="ECO:0000256" key="1">
    <source>
        <dbReference type="SAM" id="MobiDB-lite"/>
    </source>
</evidence>
<name>A0A804K2Q8_MUSAM</name>
<sequence>MVTAFHLHHTLDYVLFIKDIISKIEEKRGATMSDSGASQVKVSSALANELRSEPLPKSSAQNSLTKSRPSCDEDWGPTVKKTTNASLPTEFSHQPEQSFPILQSALEPAIPLQSLLAVPIHQTSMACTPVDIEWPPSNSYSGFGAQLSVNEKQNPAAIFNSAFDNLDPFANWPPKPSNSASNLAYVTVPTQSHDISGSGMSSIESSTGQSKPQ</sequence>